<keyword evidence="2" id="KW-0808">Transferase</keyword>
<dbReference type="PANTHER" id="PTHR43052:SF1">
    <property type="entry name" value="TRNA-5-TAURINOMETHYLURIDINE 2-SULFURTRANSFERASE"/>
    <property type="match status" value="1"/>
</dbReference>
<dbReference type="GO" id="GO:0016740">
    <property type="term" value="F:transferase activity"/>
    <property type="evidence" value="ECO:0007669"/>
    <property type="project" value="UniProtKB-KW"/>
</dbReference>
<proteinExistence type="predicted"/>
<comment type="caution">
    <text evidence="9">The sequence shown here is derived from an EMBL/GenBank/DDBJ whole genome shotgun (WGS) entry which is preliminary data.</text>
</comment>
<evidence type="ECO:0000256" key="1">
    <source>
        <dbReference type="ARBA" id="ARBA00022555"/>
    </source>
</evidence>
<dbReference type="InterPro" id="IPR014729">
    <property type="entry name" value="Rossmann-like_a/b/a_fold"/>
</dbReference>
<dbReference type="Pfam" id="PF20258">
    <property type="entry name" value="tRNA_Me_trans_C"/>
    <property type="match status" value="1"/>
</dbReference>
<dbReference type="AlphaFoldDB" id="A0A9Q0FU09"/>
<keyword evidence="7" id="KW-1015">Disulfide bond</keyword>
<dbReference type="Proteomes" id="UP001141552">
    <property type="component" value="Unassembled WGS sequence"/>
</dbReference>
<accession>A0A9Q0FU09</accession>
<evidence type="ECO:0000256" key="7">
    <source>
        <dbReference type="ARBA" id="ARBA00023157"/>
    </source>
</evidence>
<evidence type="ECO:0000259" key="8">
    <source>
        <dbReference type="Pfam" id="PF20258"/>
    </source>
</evidence>
<evidence type="ECO:0000313" key="9">
    <source>
        <dbReference type="EMBL" id="KAJ4837552.1"/>
    </source>
</evidence>
<dbReference type="GO" id="GO:0008033">
    <property type="term" value="P:tRNA processing"/>
    <property type="evidence" value="ECO:0007669"/>
    <property type="project" value="UniProtKB-KW"/>
</dbReference>
<keyword evidence="5" id="KW-0067">ATP-binding</keyword>
<evidence type="ECO:0000256" key="5">
    <source>
        <dbReference type="ARBA" id="ARBA00022840"/>
    </source>
</evidence>
<keyword evidence="4" id="KW-0547">Nucleotide-binding</keyword>
<reference evidence="9" key="1">
    <citation type="submission" date="2022-02" db="EMBL/GenBank/DDBJ databases">
        <authorList>
            <person name="Henning P.M."/>
            <person name="McCubbin A.G."/>
            <person name="Shore J.S."/>
        </authorList>
    </citation>
    <scope>NUCLEOTIDE SEQUENCE</scope>
    <source>
        <strain evidence="9">F60SS</strain>
        <tissue evidence="9">Leaves</tissue>
    </source>
</reference>
<organism evidence="9 10">
    <name type="scientific">Turnera subulata</name>
    <dbReference type="NCBI Taxonomy" id="218843"/>
    <lineage>
        <taxon>Eukaryota</taxon>
        <taxon>Viridiplantae</taxon>
        <taxon>Streptophyta</taxon>
        <taxon>Embryophyta</taxon>
        <taxon>Tracheophyta</taxon>
        <taxon>Spermatophyta</taxon>
        <taxon>Magnoliopsida</taxon>
        <taxon>eudicotyledons</taxon>
        <taxon>Gunneridae</taxon>
        <taxon>Pentapetalae</taxon>
        <taxon>rosids</taxon>
        <taxon>fabids</taxon>
        <taxon>Malpighiales</taxon>
        <taxon>Passifloraceae</taxon>
        <taxon>Turnera</taxon>
    </lineage>
</organism>
<keyword evidence="1" id="KW-0820">tRNA-binding</keyword>
<dbReference type="Gene3D" id="3.40.50.620">
    <property type="entry name" value="HUPs"/>
    <property type="match status" value="1"/>
</dbReference>
<keyword evidence="3" id="KW-0819">tRNA processing</keyword>
<dbReference type="Pfam" id="PF03054">
    <property type="entry name" value="tRNA_Me_trans"/>
    <property type="match status" value="1"/>
</dbReference>
<dbReference type="InterPro" id="IPR051305">
    <property type="entry name" value="tRNA_2-thiouridylase_MnmA"/>
</dbReference>
<evidence type="ECO:0000256" key="6">
    <source>
        <dbReference type="ARBA" id="ARBA00022884"/>
    </source>
</evidence>
<feature type="domain" description="tRNA-specific 2-thiouridylase MnmA-like C-terminal" evidence="8">
    <location>
        <begin position="107"/>
        <end position="156"/>
    </location>
</feature>
<protein>
    <recommendedName>
        <fullName evidence="8">tRNA-specific 2-thiouridylase MnmA-like C-terminal domain-containing protein</fullName>
    </recommendedName>
</protein>
<evidence type="ECO:0000313" key="10">
    <source>
        <dbReference type="Proteomes" id="UP001141552"/>
    </source>
</evidence>
<feature type="non-terminal residue" evidence="9">
    <location>
        <position position="159"/>
    </location>
</feature>
<evidence type="ECO:0000256" key="2">
    <source>
        <dbReference type="ARBA" id="ARBA00022679"/>
    </source>
</evidence>
<keyword evidence="6" id="KW-0694">RNA-binding</keyword>
<dbReference type="InterPro" id="IPR046885">
    <property type="entry name" value="MnmA-like_C"/>
</dbReference>
<dbReference type="OrthoDB" id="3685at2759"/>
<dbReference type="GO" id="GO:0000049">
    <property type="term" value="F:tRNA binding"/>
    <property type="evidence" value="ECO:0007669"/>
    <property type="project" value="UniProtKB-KW"/>
</dbReference>
<dbReference type="EMBL" id="JAKUCV010003807">
    <property type="protein sequence ID" value="KAJ4837552.1"/>
    <property type="molecule type" value="Genomic_DNA"/>
</dbReference>
<evidence type="ECO:0000256" key="3">
    <source>
        <dbReference type="ARBA" id="ARBA00022694"/>
    </source>
</evidence>
<dbReference type="PANTHER" id="PTHR43052">
    <property type="match status" value="1"/>
</dbReference>
<reference evidence="9" key="2">
    <citation type="journal article" date="2023" name="Plants (Basel)">
        <title>Annotation of the Turnera subulata (Passifloraceae) Draft Genome Reveals the S-Locus Evolved after the Divergence of Turneroideae from Passifloroideae in a Stepwise Manner.</title>
        <authorList>
            <person name="Henning P.M."/>
            <person name="Roalson E.H."/>
            <person name="Mir W."/>
            <person name="McCubbin A.G."/>
            <person name="Shore J.S."/>
        </authorList>
    </citation>
    <scope>NUCLEOTIDE SEQUENCE</scope>
    <source>
        <strain evidence="9">F60SS</strain>
    </source>
</reference>
<dbReference type="GO" id="GO:0005524">
    <property type="term" value="F:ATP binding"/>
    <property type="evidence" value="ECO:0007669"/>
    <property type="project" value="UniProtKB-KW"/>
</dbReference>
<gene>
    <name evidence="9" type="ORF">Tsubulata_030800</name>
</gene>
<name>A0A9Q0FU09_9ROSI</name>
<evidence type="ECO:0000256" key="4">
    <source>
        <dbReference type="ARBA" id="ARBA00022741"/>
    </source>
</evidence>
<keyword evidence="10" id="KW-1185">Reference proteome</keyword>
<sequence length="159" mass="17581">LNLVSRVIGQGCKIVLWAMKDEVRKLASTFNLPNKDRKDSQGICFLGKENILVCIEGFGSTQSVNVKVCVYLGPPGMLSKRMLKTMWFSCQETTSQLQTKTYIPGWLIKVRHSPGFYDCTVAIEFGENSCEDVAVVHLSKDDQGLAAGQFAAFYHGIPA</sequence>